<dbReference type="eggNOG" id="ENOG50302PM">
    <property type="taxonomic scope" value="Bacteria"/>
</dbReference>
<dbReference type="RefSeq" id="WP_038542757.1">
    <property type="nucleotide sequence ID" value="NZ_HG938355.1"/>
</dbReference>
<evidence type="ECO:0008006" key="3">
    <source>
        <dbReference type="Google" id="ProtNLM"/>
    </source>
</evidence>
<dbReference type="GO" id="GO:0003677">
    <property type="term" value="F:DNA binding"/>
    <property type="evidence" value="ECO:0007669"/>
    <property type="project" value="InterPro"/>
</dbReference>
<dbReference type="Gene3D" id="1.10.260.40">
    <property type="entry name" value="lambda repressor-like DNA-binding domains"/>
    <property type="match status" value="1"/>
</dbReference>
<evidence type="ECO:0000313" key="1">
    <source>
        <dbReference type="EMBL" id="CDN53974.1"/>
    </source>
</evidence>
<dbReference type="AlphaFoldDB" id="A0A068T7B9"/>
<name>A0A068T7B9_NEOGA</name>
<dbReference type="KEGG" id="ngl:RG1141_CH16310"/>
<dbReference type="InterPro" id="IPR018841">
    <property type="entry name" value="DUF2442"/>
</dbReference>
<dbReference type="PATRIC" id="fig|1028801.3.peg.1649"/>
<dbReference type="InterPro" id="IPR010982">
    <property type="entry name" value="Lambda_DNA-bd_dom_sf"/>
</dbReference>
<dbReference type="Pfam" id="PF10387">
    <property type="entry name" value="DUF2442"/>
    <property type="match status" value="1"/>
</dbReference>
<proteinExistence type="predicted"/>
<dbReference type="Proteomes" id="UP000028186">
    <property type="component" value="Chromosome I"/>
</dbReference>
<dbReference type="EMBL" id="HG938355">
    <property type="protein sequence ID" value="CDN53974.1"/>
    <property type="molecule type" value="Genomic_DNA"/>
</dbReference>
<dbReference type="InterPro" id="IPR036782">
    <property type="entry name" value="NE0471-like_N"/>
</dbReference>
<evidence type="ECO:0000313" key="2">
    <source>
        <dbReference type="Proteomes" id="UP000028186"/>
    </source>
</evidence>
<gene>
    <name evidence="1" type="ORF">RG1141_CH16310</name>
</gene>
<sequence length="152" mass="17229">MKGEEIVTVGGPLPRIADADALDGRKVRIVWEDGETKVVDLAPALENRRIYIPLRHDDDLFRQMQVSEYRNALEWPGEDLEFSAVWLAALPPVTFDNDDFRTAMDKLGMTLDGMASALEISRRLVADYRKNKPIPRHVALATRYLVEHQGKA</sequence>
<dbReference type="SUPFAM" id="SSF47413">
    <property type="entry name" value="lambda repressor-like DNA-binding domains"/>
    <property type="match status" value="1"/>
</dbReference>
<dbReference type="HOGENOM" id="CLU_144769_1_0_5"/>
<organism evidence="1 2">
    <name type="scientific">Neorhizobium galegae bv. officinalis bv. officinalis str. HAMBI 1141</name>
    <dbReference type="NCBI Taxonomy" id="1028801"/>
    <lineage>
        <taxon>Bacteria</taxon>
        <taxon>Pseudomonadati</taxon>
        <taxon>Pseudomonadota</taxon>
        <taxon>Alphaproteobacteria</taxon>
        <taxon>Hyphomicrobiales</taxon>
        <taxon>Rhizobiaceae</taxon>
        <taxon>Rhizobium/Agrobacterium group</taxon>
        <taxon>Neorhizobium</taxon>
    </lineage>
</organism>
<dbReference type="Gene3D" id="3.30.2020.10">
    <property type="entry name" value="NE0471-like N-terminal domain"/>
    <property type="match status" value="1"/>
</dbReference>
<protein>
    <recommendedName>
        <fullName evidence="3">DUF2442 domain-containing protein</fullName>
    </recommendedName>
</protein>
<reference evidence="2" key="1">
    <citation type="journal article" date="2014" name="BMC Genomics">
        <title>Genome sequencing of two Neorhizobium galegae strains reveals a noeT gene responsible for the unusual acetylation of the nodulation factors.</title>
        <authorList>
            <person name="Osterman J."/>
            <person name="Marsh J."/>
            <person name="Laine P.K."/>
            <person name="Zeng Z."/>
            <person name="Alatalo E."/>
            <person name="Sullivan J.T."/>
            <person name="Young J.P."/>
            <person name="Thomas-Oates J."/>
            <person name="Paulin L."/>
            <person name="Lindstrom K."/>
        </authorList>
    </citation>
    <scope>NUCLEOTIDE SEQUENCE [LARGE SCALE GENOMIC DNA]</scope>
    <source>
        <strain evidence="2">HAMBI 1141</strain>
    </source>
</reference>
<dbReference type="SUPFAM" id="SSF143880">
    <property type="entry name" value="NE0471 N-terminal domain-like"/>
    <property type="match status" value="1"/>
</dbReference>
<accession>A0A068T7B9</accession>